<feature type="transmembrane region" description="Helical" evidence="2">
    <location>
        <begin position="133"/>
        <end position="159"/>
    </location>
</feature>
<keyword evidence="4" id="KW-1185">Reference proteome</keyword>
<feature type="transmembrane region" description="Helical" evidence="2">
    <location>
        <begin position="86"/>
        <end position="113"/>
    </location>
</feature>
<sequence length="266" mass="28518">MSAYEPSGRPSSRAATTTAASEVLQNSTAATFNPTVPSIRDAVEQPQHYGDQHHHHHHRSGTGFRSEHGHHLHSIAPLGAHSGASVVAFFSGLFQTILAISTLGASVTFNFVLSNAPGDSQPNSTFSQATVQLFLSLSWLLYILALAVAATGSTLLTFFKSHWQQDWDGVKGRTSQVTVHWYAVSISALMGMLVIGAFVLLCLVVVAYSKVVGWIALGFTCFFGGIIVMGIGMQVPWPCMDRGSHAPNTPRGIDEKQAREDSAVTV</sequence>
<proteinExistence type="predicted"/>
<feature type="compositionally biased region" description="Basic and acidic residues" evidence="1">
    <location>
        <begin position="252"/>
        <end position="266"/>
    </location>
</feature>
<reference evidence="3 4" key="1">
    <citation type="submission" date="2015-06" db="EMBL/GenBank/DDBJ databases">
        <title>Draft genome of the ant-associated black yeast Phialophora attae CBS 131958.</title>
        <authorList>
            <person name="Moreno L.F."/>
            <person name="Stielow B.J."/>
            <person name="de Hoog S."/>
            <person name="Vicente V.A."/>
            <person name="Weiss V.A."/>
            <person name="de Vries M."/>
            <person name="Cruz L.M."/>
            <person name="Souza E.M."/>
        </authorList>
    </citation>
    <scope>NUCLEOTIDE SEQUENCE [LARGE SCALE GENOMIC DNA]</scope>
    <source>
        <strain evidence="3 4">CBS 131958</strain>
    </source>
</reference>
<dbReference type="OrthoDB" id="3599804at2759"/>
<feature type="region of interest" description="Disordered" evidence="1">
    <location>
        <begin position="246"/>
        <end position="266"/>
    </location>
</feature>
<feature type="transmembrane region" description="Helical" evidence="2">
    <location>
        <begin position="179"/>
        <end position="208"/>
    </location>
</feature>
<feature type="region of interest" description="Disordered" evidence="1">
    <location>
        <begin position="1"/>
        <end position="21"/>
    </location>
</feature>
<evidence type="ECO:0000313" key="3">
    <source>
        <dbReference type="EMBL" id="KPI37409.1"/>
    </source>
</evidence>
<accession>A0A0N0NK49</accession>
<keyword evidence="2" id="KW-1133">Transmembrane helix</keyword>
<evidence type="ECO:0000256" key="2">
    <source>
        <dbReference type="SAM" id="Phobius"/>
    </source>
</evidence>
<protein>
    <submittedName>
        <fullName evidence="3">Uncharacterized protein</fullName>
    </submittedName>
</protein>
<keyword evidence="2" id="KW-0812">Transmembrane</keyword>
<dbReference type="AlphaFoldDB" id="A0A0N0NK49"/>
<evidence type="ECO:0000313" key="4">
    <source>
        <dbReference type="Proteomes" id="UP000038010"/>
    </source>
</evidence>
<keyword evidence="2" id="KW-0472">Membrane</keyword>
<dbReference type="VEuPathDB" id="FungiDB:AB675_10317"/>
<name>A0A0N0NK49_9EURO</name>
<gene>
    <name evidence="3" type="ORF">AB675_10317</name>
</gene>
<dbReference type="Proteomes" id="UP000038010">
    <property type="component" value="Unassembled WGS sequence"/>
</dbReference>
<dbReference type="RefSeq" id="XP_017997372.1">
    <property type="nucleotide sequence ID" value="XM_018139080.1"/>
</dbReference>
<dbReference type="GeneID" id="28730960"/>
<feature type="transmembrane region" description="Helical" evidence="2">
    <location>
        <begin position="214"/>
        <end position="233"/>
    </location>
</feature>
<feature type="region of interest" description="Disordered" evidence="1">
    <location>
        <begin position="47"/>
        <end position="68"/>
    </location>
</feature>
<dbReference type="EMBL" id="LFJN01000024">
    <property type="protein sequence ID" value="KPI37409.1"/>
    <property type="molecule type" value="Genomic_DNA"/>
</dbReference>
<evidence type="ECO:0000256" key="1">
    <source>
        <dbReference type="SAM" id="MobiDB-lite"/>
    </source>
</evidence>
<organism evidence="3 4">
    <name type="scientific">Cyphellophora attinorum</name>
    <dbReference type="NCBI Taxonomy" id="1664694"/>
    <lineage>
        <taxon>Eukaryota</taxon>
        <taxon>Fungi</taxon>
        <taxon>Dikarya</taxon>
        <taxon>Ascomycota</taxon>
        <taxon>Pezizomycotina</taxon>
        <taxon>Eurotiomycetes</taxon>
        <taxon>Chaetothyriomycetidae</taxon>
        <taxon>Chaetothyriales</taxon>
        <taxon>Cyphellophoraceae</taxon>
        <taxon>Cyphellophora</taxon>
    </lineage>
</organism>
<comment type="caution">
    <text evidence="3">The sequence shown here is derived from an EMBL/GenBank/DDBJ whole genome shotgun (WGS) entry which is preliminary data.</text>
</comment>